<sequence>MTPILADTLFAAARVGRHVPGSDLADHRDRARRRAIEAAAPARGPLPAQARRMARFRALHTGSRGLLLPAAWDAGSAALLRSLGFQALAASPGGFPVAAATTATRFDLTRDQALFQARDVVEGADLPVTADIATGRGASPADWGRAVRRAFDLGLCGVTVSDDSGRAGRPLLSLRHMSDGMAAVRAARPARDFLVTARTETLLHGGDLDEAIRRVSAYATAGADVVAIAGLTTLDQVRTVRATVATPLAVMLGPEGTPADVPALIQAGVHRIEVGAALARAALGGFVGAARALCPPAAPQGSPR</sequence>
<protein>
    <submittedName>
        <fullName evidence="1">2-methylisocitrate lyase-like PEP mutase family enzyme</fullName>
    </submittedName>
</protein>
<name>A0A7W6S066_9PROT</name>
<keyword evidence="1" id="KW-0456">Lyase</keyword>
<proteinExistence type="predicted"/>
<dbReference type="Proteomes" id="UP000555728">
    <property type="component" value="Unassembled WGS sequence"/>
</dbReference>
<evidence type="ECO:0000313" key="1">
    <source>
        <dbReference type="EMBL" id="MBB4286448.1"/>
    </source>
</evidence>
<gene>
    <name evidence="1" type="ORF">GGD88_002178</name>
</gene>
<evidence type="ECO:0000313" key="2">
    <source>
        <dbReference type="Proteomes" id="UP000555728"/>
    </source>
</evidence>
<dbReference type="EMBL" id="JACIGI010000016">
    <property type="protein sequence ID" value="MBB4286448.1"/>
    <property type="molecule type" value="Genomic_DNA"/>
</dbReference>
<comment type="caution">
    <text evidence="1">The sequence shown here is derived from an EMBL/GenBank/DDBJ whole genome shotgun (WGS) entry which is preliminary data.</text>
</comment>
<dbReference type="InterPro" id="IPR039556">
    <property type="entry name" value="ICL/PEPM"/>
</dbReference>
<dbReference type="SUPFAM" id="SSF51621">
    <property type="entry name" value="Phosphoenolpyruvate/pyruvate domain"/>
    <property type="match status" value="1"/>
</dbReference>
<dbReference type="InterPro" id="IPR040442">
    <property type="entry name" value="Pyrv_kinase-like_dom_sf"/>
</dbReference>
<keyword evidence="2" id="KW-1185">Reference proteome</keyword>
<accession>A0A7W6S066</accession>
<dbReference type="PANTHER" id="PTHR42905:SF16">
    <property type="entry name" value="CARBOXYPHOSPHONOENOLPYRUVATE PHOSPHONOMUTASE-LIKE PROTEIN (AFU_ORTHOLOGUE AFUA_5G07230)"/>
    <property type="match status" value="1"/>
</dbReference>
<dbReference type="Gene3D" id="3.20.20.60">
    <property type="entry name" value="Phosphoenolpyruvate-binding domains"/>
    <property type="match status" value="1"/>
</dbReference>
<dbReference type="RefSeq" id="WP_184435323.1">
    <property type="nucleotide sequence ID" value="NZ_JACIGI010000016.1"/>
</dbReference>
<dbReference type="CDD" id="cd00377">
    <property type="entry name" value="ICL_PEPM"/>
    <property type="match status" value="1"/>
</dbReference>
<dbReference type="InterPro" id="IPR015813">
    <property type="entry name" value="Pyrv/PenolPyrv_kinase-like_dom"/>
</dbReference>
<organism evidence="1 2">
    <name type="scientific">Roseospira goensis</name>
    <dbReference type="NCBI Taxonomy" id="391922"/>
    <lineage>
        <taxon>Bacteria</taxon>
        <taxon>Pseudomonadati</taxon>
        <taxon>Pseudomonadota</taxon>
        <taxon>Alphaproteobacteria</taxon>
        <taxon>Rhodospirillales</taxon>
        <taxon>Rhodospirillaceae</taxon>
        <taxon>Roseospira</taxon>
    </lineage>
</organism>
<reference evidence="1 2" key="1">
    <citation type="submission" date="2020-08" db="EMBL/GenBank/DDBJ databases">
        <title>Genome sequencing of Purple Non-Sulfur Bacteria from various extreme environments.</title>
        <authorList>
            <person name="Mayer M."/>
        </authorList>
    </citation>
    <scope>NUCLEOTIDE SEQUENCE [LARGE SCALE GENOMIC DNA]</scope>
    <source>
        <strain evidence="1 2">JA135</strain>
    </source>
</reference>
<dbReference type="Pfam" id="PF13714">
    <property type="entry name" value="PEP_mutase"/>
    <property type="match status" value="1"/>
</dbReference>
<dbReference type="PANTHER" id="PTHR42905">
    <property type="entry name" value="PHOSPHOENOLPYRUVATE CARBOXYLASE"/>
    <property type="match status" value="1"/>
</dbReference>
<dbReference type="AlphaFoldDB" id="A0A7W6S066"/>
<dbReference type="GO" id="GO:0016829">
    <property type="term" value="F:lyase activity"/>
    <property type="evidence" value="ECO:0007669"/>
    <property type="project" value="UniProtKB-KW"/>
</dbReference>